<dbReference type="PANTHER" id="PTHR43179">
    <property type="entry name" value="RHAMNOSYLTRANSFERASE WBBL"/>
    <property type="match status" value="1"/>
</dbReference>
<evidence type="ECO:0000313" key="8">
    <source>
        <dbReference type="Proteomes" id="UP000431826"/>
    </source>
</evidence>
<comment type="similarity">
    <text evidence="2">Belongs to the glycosyltransferase 2 family.</text>
</comment>
<keyword evidence="5" id="KW-1133">Transmembrane helix</keyword>
<protein>
    <submittedName>
        <fullName evidence="7">Glycosyl transferase</fullName>
    </submittedName>
</protein>
<evidence type="ECO:0000313" key="7">
    <source>
        <dbReference type="EMBL" id="GFE36074.1"/>
    </source>
</evidence>
<feature type="transmembrane region" description="Helical" evidence="5">
    <location>
        <begin position="232"/>
        <end position="250"/>
    </location>
</feature>
<accession>A0A640UL55</accession>
<dbReference type="Gene3D" id="3.90.550.10">
    <property type="entry name" value="Spore Coat Polysaccharide Biosynthesis Protein SpsA, Chain A"/>
    <property type="match status" value="1"/>
</dbReference>
<evidence type="ECO:0000256" key="1">
    <source>
        <dbReference type="ARBA" id="ARBA00004776"/>
    </source>
</evidence>
<evidence type="ECO:0000256" key="2">
    <source>
        <dbReference type="ARBA" id="ARBA00006739"/>
    </source>
</evidence>
<dbReference type="PANTHER" id="PTHR43179:SF12">
    <property type="entry name" value="GALACTOFURANOSYLTRANSFERASE GLFT2"/>
    <property type="match status" value="1"/>
</dbReference>
<dbReference type="AlphaFoldDB" id="A0A640UL55"/>
<sequence>MTGASRMRIGAVVLTMGNRPEELRALLDSVAKQNGDPIETVVVGNGSPLPELPEGVRTVELPENVGIPAGRNVGIEAFGPGGSDVDVLLFLDDDGLLAREDTAELCREAFAADPALGIISFRIADPDTGETQRRHVPRLRASDPMRSSRVTTFLGGANAVRTHVFEEVGGLPDDFFYAHEETDLAWRALDAGWQIDYRSDMVLFHPTTAPARHAVYHRMVARNRVWLARRNLPALLVPVYLGVWFLLTLARRPSRPALRAWLGGFKEGCVTPCGPRRPMKWATVWRLTRLGRPPVI</sequence>
<evidence type="ECO:0000256" key="3">
    <source>
        <dbReference type="ARBA" id="ARBA00022676"/>
    </source>
</evidence>
<evidence type="ECO:0000256" key="5">
    <source>
        <dbReference type="SAM" id="Phobius"/>
    </source>
</evidence>
<gene>
    <name evidence="7" type="ORF">Stube_07470</name>
</gene>
<feature type="domain" description="Glycosyltransferase 2-like" evidence="6">
    <location>
        <begin position="12"/>
        <end position="166"/>
    </location>
</feature>
<proteinExistence type="inferred from homology"/>
<dbReference type="InterPro" id="IPR001173">
    <property type="entry name" value="Glyco_trans_2-like"/>
</dbReference>
<evidence type="ECO:0000259" key="6">
    <source>
        <dbReference type="Pfam" id="PF00535"/>
    </source>
</evidence>
<dbReference type="InterPro" id="IPR029044">
    <property type="entry name" value="Nucleotide-diphossugar_trans"/>
</dbReference>
<dbReference type="EMBL" id="BLIR01000001">
    <property type="protein sequence ID" value="GFE36074.1"/>
    <property type="molecule type" value="Genomic_DNA"/>
</dbReference>
<keyword evidence="5" id="KW-0812">Transmembrane</keyword>
<dbReference type="GO" id="GO:0016757">
    <property type="term" value="F:glycosyltransferase activity"/>
    <property type="evidence" value="ECO:0007669"/>
    <property type="project" value="UniProtKB-KW"/>
</dbReference>
<keyword evidence="3" id="KW-0328">Glycosyltransferase</keyword>
<evidence type="ECO:0000256" key="4">
    <source>
        <dbReference type="ARBA" id="ARBA00022679"/>
    </source>
</evidence>
<comment type="caution">
    <text evidence="7">The sequence shown here is derived from an EMBL/GenBank/DDBJ whole genome shotgun (WGS) entry which is preliminary data.</text>
</comment>
<keyword evidence="8" id="KW-1185">Reference proteome</keyword>
<comment type="pathway">
    <text evidence="1">Cell wall biogenesis; cell wall polysaccharide biosynthesis.</text>
</comment>
<name>A0A640UL55_9ACTN</name>
<reference evidence="7 8" key="1">
    <citation type="submission" date="2019-12" db="EMBL/GenBank/DDBJ databases">
        <title>Whole genome shotgun sequence of Streptomyces tubercidicus NBRC 13090.</title>
        <authorList>
            <person name="Ichikawa N."/>
            <person name="Kimura A."/>
            <person name="Kitahashi Y."/>
            <person name="Komaki H."/>
            <person name="Tamura T."/>
        </authorList>
    </citation>
    <scope>NUCLEOTIDE SEQUENCE [LARGE SCALE GENOMIC DNA]</scope>
    <source>
        <strain evidence="7 8">NBRC 13090</strain>
    </source>
</reference>
<dbReference type="Pfam" id="PF00535">
    <property type="entry name" value="Glycos_transf_2"/>
    <property type="match status" value="1"/>
</dbReference>
<dbReference type="Proteomes" id="UP000431826">
    <property type="component" value="Unassembled WGS sequence"/>
</dbReference>
<keyword evidence="4 7" id="KW-0808">Transferase</keyword>
<organism evidence="7 8">
    <name type="scientific">Streptomyces tubercidicus</name>
    <dbReference type="NCBI Taxonomy" id="47759"/>
    <lineage>
        <taxon>Bacteria</taxon>
        <taxon>Bacillati</taxon>
        <taxon>Actinomycetota</taxon>
        <taxon>Actinomycetes</taxon>
        <taxon>Kitasatosporales</taxon>
        <taxon>Streptomycetaceae</taxon>
        <taxon>Streptomyces</taxon>
    </lineage>
</organism>
<keyword evidence="5" id="KW-0472">Membrane</keyword>
<dbReference type="SUPFAM" id="SSF53448">
    <property type="entry name" value="Nucleotide-diphospho-sugar transferases"/>
    <property type="match status" value="1"/>
</dbReference>